<proteinExistence type="predicted"/>
<accession>A0A3B1DVF2</accession>
<feature type="region of interest" description="Disordered" evidence="1">
    <location>
        <begin position="100"/>
        <end position="154"/>
    </location>
</feature>
<sequence length="375" mass="40485">MALIYCGIDEAGYGPMLGPLCVGFSAFRLAQWEPDAGAPDLWQVLEAAVCRKGRDARSRVAVADSKKLKLSNQSKTRHPLTHLERGVLAFGGLVSTEPDAQAKSLQHKGKKAPPPQPSPARRGGGSRSESDAQSEPDAQAKSLPKDPQPQSHPLDTDLALFAALGTHLEPHDWYGGEPVPLPLGGSAARLAIARNTLALACEAAGVEPIALACIAVGETEFNEVIRTGSSKAHLTTRCFGRYLRRVVERWGSSGDEVRIICDRHSGRTSYAPMIEAAVRGLGFEVETLEESSRCSRYAVQKTEPDAQAKSLEPNLQGSIHIQFRPEAEEAHLPVALASMTAKLARELAMGRFNRYWGSRVPGLKPTAGYVQDARR</sequence>
<dbReference type="Gene3D" id="3.30.420.10">
    <property type="entry name" value="Ribonuclease H-like superfamily/Ribonuclease H"/>
    <property type="match status" value="2"/>
</dbReference>
<dbReference type="AlphaFoldDB" id="A0A3B1DVF2"/>
<feature type="non-terminal residue" evidence="2">
    <location>
        <position position="375"/>
    </location>
</feature>
<evidence type="ECO:0000313" key="2">
    <source>
        <dbReference type="EMBL" id="VAX40068.1"/>
    </source>
</evidence>
<dbReference type="InterPro" id="IPR012337">
    <property type="entry name" value="RNaseH-like_sf"/>
</dbReference>
<evidence type="ECO:0000256" key="1">
    <source>
        <dbReference type="SAM" id="MobiDB-lite"/>
    </source>
</evidence>
<dbReference type="GO" id="GO:0003676">
    <property type="term" value="F:nucleic acid binding"/>
    <property type="evidence" value="ECO:0007669"/>
    <property type="project" value="InterPro"/>
</dbReference>
<reference evidence="2" key="1">
    <citation type="submission" date="2018-06" db="EMBL/GenBank/DDBJ databases">
        <authorList>
            <person name="Zhirakovskaya E."/>
        </authorList>
    </citation>
    <scope>NUCLEOTIDE SEQUENCE</scope>
</reference>
<protein>
    <submittedName>
        <fullName evidence="2">Uncharacterized protein</fullName>
    </submittedName>
</protein>
<organism evidence="2">
    <name type="scientific">hydrothermal vent metagenome</name>
    <dbReference type="NCBI Taxonomy" id="652676"/>
    <lineage>
        <taxon>unclassified sequences</taxon>
        <taxon>metagenomes</taxon>
        <taxon>ecological metagenomes</taxon>
    </lineage>
</organism>
<name>A0A3B1DVF2_9ZZZZ</name>
<dbReference type="EMBL" id="UOGK01000330">
    <property type="protein sequence ID" value="VAX40068.1"/>
    <property type="molecule type" value="Genomic_DNA"/>
</dbReference>
<dbReference type="InterPro" id="IPR036397">
    <property type="entry name" value="RNaseH_sf"/>
</dbReference>
<dbReference type="SUPFAM" id="SSF53098">
    <property type="entry name" value="Ribonuclease H-like"/>
    <property type="match status" value="1"/>
</dbReference>
<gene>
    <name evidence="2" type="ORF">MNBD_PLANCTO03-1594</name>
</gene>